<name>A0A6P1W2N4_9BACT</name>
<evidence type="ECO:0000313" key="2">
    <source>
        <dbReference type="EMBL" id="QHV97946.1"/>
    </source>
</evidence>
<dbReference type="EMBL" id="CP045997">
    <property type="protein sequence ID" value="QHV97946.1"/>
    <property type="molecule type" value="Genomic_DNA"/>
</dbReference>
<reference evidence="2 3" key="1">
    <citation type="submission" date="2019-11" db="EMBL/GenBank/DDBJ databases">
        <title>Spirosoma endbachense sp. nov., isolated from a natural salt meadow.</title>
        <authorList>
            <person name="Rojas J."/>
            <person name="Ambika Manirajan B."/>
            <person name="Ratering S."/>
            <person name="Suarez C."/>
            <person name="Geissler-Plaum R."/>
            <person name="Schnell S."/>
        </authorList>
    </citation>
    <scope>NUCLEOTIDE SEQUENCE [LARGE SCALE GENOMIC DNA]</scope>
    <source>
        <strain evidence="2 3">I-24</strain>
    </source>
</reference>
<gene>
    <name evidence="2" type="ORF">GJR95_24350</name>
</gene>
<organism evidence="2 3">
    <name type="scientific">Spirosoma endbachense</name>
    <dbReference type="NCBI Taxonomy" id="2666025"/>
    <lineage>
        <taxon>Bacteria</taxon>
        <taxon>Pseudomonadati</taxon>
        <taxon>Bacteroidota</taxon>
        <taxon>Cytophagia</taxon>
        <taxon>Cytophagales</taxon>
        <taxon>Cytophagaceae</taxon>
        <taxon>Spirosoma</taxon>
    </lineage>
</organism>
<protein>
    <submittedName>
        <fullName evidence="2">Uncharacterized protein</fullName>
    </submittedName>
</protein>
<keyword evidence="1" id="KW-0812">Transmembrane</keyword>
<dbReference type="AlphaFoldDB" id="A0A6P1W2N4"/>
<keyword evidence="1" id="KW-0472">Membrane</keyword>
<accession>A0A6P1W2N4</accession>
<dbReference type="RefSeq" id="WP_162388361.1">
    <property type="nucleotide sequence ID" value="NZ_CP045997.1"/>
</dbReference>
<keyword evidence="1" id="KW-1133">Transmembrane helix</keyword>
<feature type="transmembrane region" description="Helical" evidence="1">
    <location>
        <begin position="20"/>
        <end position="41"/>
    </location>
</feature>
<sequence length="133" mass="15018">MILAVLSKARAWIARDWKRFVWEVAVAGVLASVSWGVGYFLNNRTLQSCQDEREVLLKQASEFQRVNDQLLYEGLLSAKDILISEKDDEILALKRKVASDSIQHMSDIDAIRAINQYIKEGNAGGRGRQREPG</sequence>
<evidence type="ECO:0000313" key="3">
    <source>
        <dbReference type="Proteomes" id="UP000464577"/>
    </source>
</evidence>
<proteinExistence type="predicted"/>
<keyword evidence="3" id="KW-1185">Reference proteome</keyword>
<evidence type="ECO:0000256" key="1">
    <source>
        <dbReference type="SAM" id="Phobius"/>
    </source>
</evidence>
<dbReference type="KEGG" id="senf:GJR95_24350"/>
<dbReference type="Proteomes" id="UP000464577">
    <property type="component" value="Chromosome"/>
</dbReference>